<accession>A0ABQ4XE07</accession>
<evidence type="ECO:0000313" key="1">
    <source>
        <dbReference type="EMBL" id="GJS63529.1"/>
    </source>
</evidence>
<reference evidence="1" key="1">
    <citation type="journal article" date="2022" name="Int. J. Mol. Sci.">
        <title>Draft Genome of Tanacetum Coccineum: Genomic Comparison of Closely Related Tanacetum-Family Plants.</title>
        <authorList>
            <person name="Yamashiro T."/>
            <person name="Shiraishi A."/>
            <person name="Nakayama K."/>
            <person name="Satake H."/>
        </authorList>
    </citation>
    <scope>NUCLEOTIDE SEQUENCE</scope>
</reference>
<organism evidence="1 2">
    <name type="scientific">Tanacetum coccineum</name>
    <dbReference type="NCBI Taxonomy" id="301880"/>
    <lineage>
        <taxon>Eukaryota</taxon>
        <taxon>Viridiplantae</taxon>
        <taxon>Streptophyta</taxon>
        <taxon>Embryophyta</taxon>
        <taxon>Tracheophyta</taxon>
        <taxon>Spermatophyta</taxon>
        <taxon>Magnoliopsida</taxon>
        <taxon>eudicotyledons</taxon>
        <taxon>Gunneridae</taxon>
        <taxon>Pentapetalae</taxon>
        <taxon>asterids</taxon>
        <taxon>campanulids</taxon>
        <taxon>Asterales</taxon>
        <taxon>Asteraceae</taxon>
        <taxon>Asteroideae</taxon>
        <taxon>Anthemideae</taxon>
        <taxon>Anthemidinae</taxon>
        <taxon>Tanacetum</taxon>
    </lineage>
</organism>
<sequence>MNGICMRLEEVQIQQFLAKGTTLVLQIIEIPKRSPRGWFKTVGKIGNGDLPKMFFYMEHTSFNLDTEVVFPVTLDSNLSQLPMGIKCLL</sequence>
<gene>
    <name evidence="1" type="ORF">Tco_0678093</name>
</gene>
<reference evidence="1" key="2">
    <citation type="submission" date="2022-01" db="EMBL/GenBank/DDBJ databases">
        <authorList>
            <person name="Yamashiro T."/>
            <person name="Shiraishi A."/>
            <person name="Satake H."/>
            <person name="Nakayama K."/>
        </authorList>
    </citation>
    <scope>NUCLEOTIDE SEQUENCE</scope>
</reference>
<dbReference type="EMBL" id="BQNB010009437">
    <property type="protein sequence ID" value="GJS63529.1"/>
    <property type="molecule type" value="Genomic_DNA"/>
</dbReference>
<comment type="caution">
    <text evidence="1">The sequence shown here is derived from an EMBL/GenBank/DDBJ whole genome shotgun (WGS) entry which is preliminary data.</text>
</comment>
<name>A0ABQ4XE07_9ASTR</name>
<keyword evidence="2" id="KW-1185">Reference proteome</keyword>
<evidence type="ECO:0000313" key="2">
    <source>
        <dbReference type="Proteomes" id="UP001151760"/>
    </source>
</evidence>
<dbReference type="Proteomes" id="UP001151760">
    <property type="component" value="Unassembled WGS sequence"/>
</dbReference>
<protein>
    <submittedName>
        <fullName evidence="1">Uncharacterized protein</fullName>
    </submittedName>
</protein>
<proteinExistence type="predicted"/>